<evidence type="ECO:0008006" key="4">
    <source>
        <dbReference type="Google" id="ProtNLM"/>
    </source>
</evidence>
<dbReference type="EMBL" id="JAFKCS010000165">
    <property type="protein sequence ID" value="MBN7822738.1"/>
    <property type="molecule type" value="Genomic_DNA"/>
</dbReference>
<sequence length="170" mass="18879">MSKCLWLVVALLFLGCARHYDSPAAELGYLKGSREGNTSLYEVSFSSAVDFLNIFERNKRPISSMLRCSLEGGEVSMDHEADQYSASGLVPVTQAVRHGDAWVYRSALSFYESLNGGRSMRPLKGDELRRVLQGKQFVPCVYTATAYGFKSYRSGVLQIPTADILYGLNE</sequence>
<keyword evidence="1" id="KW-0732">Signal</keyword>
<gene>
    <name evidence="2" type="ORF">J0A65_22940</name>
</gene>
<dbReference type="RefSeq" id="WP_206596618.1">
    <property type="nucleotide sequence ID" value="NZ_JAFKCS010000165.1"/>
</dbReference>
<name>A0ABS3D058_9ALTE</name>
<protein>
    <recommendedName>
        <fullName evidence="4">Lipoprotein</fullName>
    </recommendedName>
</protein>
<accession>A0ABS3D058</accession>
<feature type="signal peptide" evidence="1">
    <location>
        <begin position="1"/>
        <end position="19"/>
    </location>
</feature>
<proteinExistence type="predicted"/>
<dbReference type="Proteomes" id="UP000663992">
    <property type="component" value="Unassembled WGS sequence"/>
</dbReference>
<comment type="caution">
    <text evidence="2">The sequence shown here is derived from an EMBL/GenBank/DDBJ whole genome shotgun (WGS) entry which is preliminary data.</text>
</comment>
<organism evidence="2 3">
    <name type="scientific">Bowmanella yangjiangensis</name>
    <dbReference type="NCBI Taxonomy" id="2811230"/>
    <lineage>
        <taxon>Bacteria</taxon>
        <taxon>Pseudomonadati</taxon>
        <taxon>Pseudomonadota</taxon>
        <taxon>Gammaproteobacteria</taxon>
        <taxon>Alteromonadales</taxon>
        <taxon>Alteromonadaceae</taxon>
        <taxon>Bowmanella</taxon>
    </lineage>
</organism>
<dbReference type="PROSITE" id="PS51257">
    <property type="entry name" value="PROKAR_LIPOPROTEIN"/>
    <property type="match status" value="1"/>
</dbReference>
<feature type="chain" id="PRO_5045919542" description="Lipoprotein" evidence="1">
    <location>
        <begin position="20"/>
        <end position="170"/>
    </location>
</feature>
<keyword evidence="3" id="KW-1185">Reference proteome</keyword>
<evidence type="ECO:0000256" key="1">
    <source>
        <dbReference type="SAM" id="SignalP"/>
    </source>
</evidence>
<evidence type="ECO:0000313" key="3">
    <source>
        <dbReference type="Proteomes" id="UP000663992"/>
    </source>
</evidence>
<evidence type="ECO:0000313" key="2">
    <source>
        <dbReference type="EMBL" id="MBN7822738.1"/>
    </source>
</evidence>
<reference evidence="2 3" key="1">
    <citation type="submission" date="2021-03" db="EMBL/GenBank/DDBJ databases">
        <title>novel species isolated from a fishpond in China.</title>
        <authorList>
            <person name="Lu H."/>
            <person name="Cai Z."/>
        </authorList>
    </citation>
    <scope>NUCLEOTIDE SEQUENCE [LARGE SCALE GENOMIC DNA]</scope>
    <source>
        <strain evidence="2 3">Y57</strain>
    </source>
</reference>